<reference evidence="1 2" key="1">
    <citation type="submission" date="2017-05" db="EMBL/GenBank/DDBJ databases">
        <authorList>
            <person name="Varghese N."/>
            <person name="Submissions S."/>
        </authorList>
    </citation>
    <scope>NUCLEOTIDE SEQUENCE [LARGE SCALE GENOMIC DNA]</scope>
    <source>
        <strain evidence="1 2">DSM 25457</strain>
    </source>
</reference>
<proteinExistence type="predicted"/>
<keyword evidence="2" id="KW-1185">Reference proteome</keyword>
<comment type="caution">
    <text evidence="1">The sequence shown here is derived from an EMBL/GenBank/DDBJ whole genome shotgun (WGS) entry which is preliminary data.</text>
</comment>
<organism evidence="1 2">
    <name type="scientific">Neorhodopirellula lusitana</name>
    <dbReference type="NCBI Taxonomy" id="445327"/>
    <lineage>
        <taxon>Bacteria</taxon>
        <taxon>Pseudomonadati</taxon>
        <taxon>Planctomycetota</taxon>
        <taxon>Planctomycetia</taxon>
        <taxon>Pirellulales</taxon>
        <taxon>Pirellulaceae</taxon>
        <taxon>Neorhodopirellula</taxon>
    </lineage>
</organism>
<evidence type="ECO:0000313" key="1">
    <source>
        <dbReference type="EMBL" id="SMP53865.1"/>
    </source>
</evidence>
<name>A0ABY1Q371_9BACT</name>
<protein>
    <submittedName>
        <fullName evidence="1">Uncharacterized protein</fullName>
    </submittedName>
</protein>
<dbReference type="EMBL" id="FXUG01000004">
    <property type="protein sequence ID" value="SMP53865.1"/>
    <property type="molecule type" value="Genomic_DNA"/>
</dbReference>
<dbReference type="Proteomes" id="UP001158067">
    <property type="component" value="Unassembled WGS sequence"/>
</dbReference>
<accession>A0ABY1Q371</accession>
<gene>
    <name evidence="1" type="ORF">SAMN06265222_104166</name>
</gene>
<dbReference type="RefSeq" id="WP_283432354.1">
    <property type="nucleotide sequence ID" value="NZ_CAWLDM010000001.1"/>
</dbReference>
<evidence type="ECO:0000313" key="2">
    <source>
        <dbReference type="Proteomes" id="UP001158067"/>
    </source>
</evidence>
<sequence>MSTGKPSRCQRLLKQSRFLAAGILLPLAGIALVPAQAHAWWPWTPFEGSARVDPIPPLGTNLPESYRRTYNRPSYIGGKIAAKIAPSSQEAMAFHRAETLGLYDANGVKGFVNGKHCTPQRVEQHYFYPKPWEVLTPSPFEAETD</sequence>